<evidence type="ECO:0000259" key="4">
    <source>
        <dbReference type="Pfam" id="PF02954"/>
    </source>
</evidence>
<reference evidence="5 6" key="2">
    <citation type="submission" date="2024-01" db="EMBL/GenBank/DDBJ databases">
        <authorList>
            <person name="Xie X."/>
        </authorList>
    </citation>
    <scope>NUCLEOTIDE SEQUENCE [LARGE SCALE GENOMIC DNA]</scope>
    <source>
        <strain evidence="5">SCUT-1</strain>
    </source>
</reference>
<dbReference type="InterPro" id="IPR009057">
    <property type="entry name" value="Homeodomain-like_sf"/>
</dbReference>
<accession>A0ABU6CSI4</accession>
<dbReference type="PANTHER" id="PTHR47918:SF1">
    <property type="entry name" value="DNA-BINDING PROTEIN FIS"/>
    <property type="match status" value="1"/>
</dbReference>
<dbReference type="RefSeq" id="WP_324692999.1">
    <property type="nucleotide sequence ID" value="NZ_JAYMYJ010000019.1"/>
</dbReference>
<protein>
    <recommendedName>
        <fullName evidence="3">Putative Fis-like DNA-binding protein</fullName>
    </recommendedName>
</protein>
<dbReference type="PANTHER" id="PTHR47918">
    <property type="entry name" value="DNA-BINDING PROTEIN FIS"/>
    <property type="match status" value="1"/>
</dbReference>
<evidence type="ECO:0000313" key="5">
    <source>
        <dbReference type="EMBL" id="MEB4589796.1"/>
    </source>
</evidence>
<sequence>MNMTNTSSRVGLDSSLSETVARTLQDYLDTLGDHEASNIYRLVLDEVERPMLEIMMRYTHGNQSKAAQCMGINRATLRTKLKRHNLL</sequence>
<evidence type="ECO:0000256" key="3">
    <source>
        <dbReference type="ARBA" id="ARBA00029540"/>
    </source>
</evidence>
<feature type="domain" description="DNA binding HTH" evidence="4">
    <location>
        <begin position="44"/>
        <end position="83"/>
    </location>
</feature>
<dbReference type="Pfam" id="PF02954">
    <property type="entry name" value="HTH_8"/>
    <property type="match status" value="1"/>
</dbReference>
<evidence type="ECO:0000313" key="6">
    <source>
        <dbReference type="Proteomes" id="UP001308005"/>
    </source>
</evidence>
<dbReference type="PRINTS" id="PR01591">
    <property type="entry name" value="DNABINDNGFIS"/>
</dbReference>
<dbReference type="SUPFAM" id="SSF46689">
    <property type="entry name" value="Homeodomain-like"/>
    <property type="match status" value="1"/>
</dbReference>
<keyword evidence="6" id="KW-1185">Reference proteome</keyword>
<keyword evidence="2" id="KW-0238">DNA-binding</keyword>
<organism evidence="5 6">
    <name type="scientific">Candidatus Thiothrix phosphatis</name>
    <dbReference type="NCBI Taxonomy" id="3112415"/>
    <lineage>
        <taxon>Bacteria</taxon>
        <taxon>Pseudomonadati</taxon>
        <taxon>Pseudomonadota</taxon>
        <taxon>Gammaproteobacteria</taxon>
        <taxon>Thiotrichales</taxon>
        <taxon>Thiotrichaceae</taxon>
        <taxon>Thiothrix</taxon>
    </lineage>
</organism>
<comment type="caution">
    <text evidence="5">The sequence shown here is derived from an EMBL/GenBank/DDBJ whole genome shotgun (WGS) entry which is preliminary data.</text>
</comment>
<dbReference type="PRINTS" id="PR01590">
    <property type="entry name" value="HTHFIS"/>
</dbReference>
<reference evidence="6" key="1">
    <citation type="submission" date="2023-07" db="EMBL/GenBank/DDBJ databases">
        <title>The carbon used by Thiothrix.</title>
        <authorList>
            <person name="Chen L."/>
        </authorList>
    </citation>
    <scope>NUCLEOTIDE SEQUENCE [LARGE SCALE GENOMIC DNA]</scope>
</reference>
<comment type="similarity">
    <text evidence="1">Belongs to the transcriptional regulatory Fis family.</text>
</comment>
<dbReference type="PIRSF" id="PIRSF002097">
    <property type="entry name" value="DNA-binding_Fis"/>
    <property type="match status" value="1"/>
</dbReference>
<gene>
    <name evidence="5" type="ORF">VSS37_02275</name>
</gene>
<dbReference type="EMBL" id="JAYMYJ010000019">
    <property type="protein sequence ID" value="MEB4589796.1"/>
    <property type="molecule type" value="Genomic_DNA"/>
</dbReference>
<name>A0ABU6CSI4_9GAMM</name>
<proteinExistence type="inferred from homology"/>
<dbReference type="Proteomes" id="UP001308005">
    <property type="component" value="Unassembled WGS sequence"/>
</dbReference>
<dbReference type="InterPro" id="IPR002197">
    <property type="entry name" value="HTH_Fis"/>
</dbReference>
<dbReference type="InterPro" id="IPR050207">
    <property type="entry name" value="Trans_regulatory_Fis"/>
</dbReference>
<dbReference type="Gene3D" id="1.10.10.60">
    <property type="entry name" value="Homeodomain-like"/>
    <property type="match status" value="1"/>
</dbReference>
<dbReference type="InterPro" id="IPR005412">
    <property type="entry name" value="Fis_DNA-bd"/>
</dbReference>
<evidence type="ECO:0000256" key="2">
    <source>
        <dbReference type="ARBA" id="ARBA00023125"/>
    </source>
</evidence>
<evidence type="ECO:0000256" key="1">
    <source>
        <dbReference type="ARBA" id="ARBA00008559"/>
    </source>
</evidence>